<name>A0A1H2Q571_9FIRM</name>
<evidence type="ECO:0000313" key="2">
    <source>
        <dbReference type="Proteomes" id="UP000198828"/>
    </source>
</evidence>
<dbReference type="AlphaFoldDB" id="A0A1H2Q571"/>
<gene>
    <name evidence="1" type="ORF">SAMN05660923_00059</name>
</gene>
<evidence type="ECO:0000313" key="1">
    <source>
        <dbReference type="EMBL" id="SDW02296.1"/>
    </source>
</evidence>
<sequence>MAKIWYKLIFKQISPIHIGIFNYGVLSETRIFIPGWTIWGALVNKYGQHKGKEEYFEEGKKIFESITCFYPKLGKKNKVLFPEYKNGEFYLGDYSENKFRAKFTDVYVSTSIQPLSLTAKDESLHEIEVILPKSKFVNENKENLYWIGLLGIDEDKKEEIETFLEKNSNIIVGGDNRYGLGNMKLDELVQLNEATNDELSNCWGITKEGKPIFEKDKFLKNYFSITDGFYDEIREGERIFHVGTIEHVIIDYDFSSARLKAEKSKICVIPGSKIKVDRDCNYKLIRGIFQMRS</sequence>
<dbReference type="GO" id="GO:0051607">
    <property type="term" value="P:defense response to virus"/>
    <property type="evidence" value="ECO:0007669"/>
    <property type="project" value="UniProtKB-KW"/>
</dbReference>
<accession>A0A1H2Q571</accession>
<dbReference type="OrthoDB" id="12362at2"/>
<proteinExistence type="predicted"/>
<dbReference type="Proteomes" id="UP000198828">
    <property type="component" value="Unassembled WGS sequence"/>
</dbReference>
<protein>
    <submittedName>
        <fullName evidence="1">Uncharacterized protein</fullName>
    </submittedName>
</protein>
<organism evidence="1 2">
    <name type="scientific">Tepidimicrobium xylanilyticum</name>
    <dbReference type="NCBI Taxonomy" id="1123352"/>
    <lineage>
        <taxon>Bacteria</taxon>
        <taxon>Bacillati</taxon>
        <taxon>Bacillota</taxon>
        <taxon>Tissierellia</taxon>
        <taxon>Tissierellales</taxon>
        <taxon>Tepidimicrobiaceae</taxon>
        <taxon>Tepidimicrobium</taxon>
    </lineage>
</organism>
<reference evidence="1 2" key="1">
    <citation type="submission" date="2016-10" db="EMBL/GenBank/DDBJ databases">
        <authorList>
            <person name="de Groot N.N."/>
        </authorList>
    </citation>
    <scope>NUCLEOTIDE SEQUENCE [LARGE SCALE GENOMIC DNA]</scope>
    <source>
        <strain evidence="1 2">DSM 23310</strain>
    </source>
</reference>
<dbReference type="CDD" id="cd09726">
    <property type="entry name" value="RAMP_I_III"/>
    <property type="match status" value="1"/>
</dbReference>
<keyword evidence="2" id="KW-1185">Reference proteome</keyword>
<dbReference type="EMBL" id="FNNG01000001">
    <property type="protein sequence ID" value="SDW02296.1"/>
    <property type="molecule type" value="Genomic_DNA"/>
</dbReference>
<dbReference type="RefSeq" id="WP_093749704.1">
    <property type="nucleotide sequence ID" value="NZ_FNNG01000001.1"/>
</dbReference>